<protein>
    <submittedName>
        <fullName evidence="3">PfkB domain protein</fullName>
    </submittedName>
</protein>
<dbReference type="PANTHER" id="PTHR42909">
    <property type="entry name" value="ZGC:136858"/>
    <property type="match status" value="1"/>
</dbReference>
<dbReference type="SUPFAM" id="SSF53613">
    <property type="entry name" value="Ribokinase-like"/>
    <property type="match status" value="1"/>
</dbReference>
<dbReference type="OrthoDB" id="9806249at2"/>
<gene>
    <name evidence="3" type="ordered locus">Pmob_0899</name>
</gene>
<dbReference type="CDD" id="cd01941">
    <property type="entry name" value="YeiC_kinase_like"/>
    <property type="match status" value="1"/>
</dbReference>
<dbReference type="RefSeq" id="WP_012208725.1">
    <property type="nucleotide sequence ID" value="NC_010003.1"/>
</dbReference>
<dbReference type="GO" id="GO:0004730">
    <property type="term" value="F:pseudouridylate synthase activity"/>
    <property type="evidence" value="ECO:0007669"/>
    <property type="project" value="TreeGrafter"/>
</dbReference>
<sequence>MYVSVIGGINTDFKGSSYEKLSLKTSNPGRIFYSSGGVARNVAHNLCKLEVPVNLFGAVGNDVFGEIILAELDNLKINTNFIKICDNRRTGVYLAILDEKKDMFVSISDMDIINEININYIKKHKDTLLQSKIVFLEANLEPQTIEYILKILENTNVYTVFNAVSNLKVKKLKNITGKIDYLTLNFSELKSLREQENLNFFDYKSIQKTFPEKFPNIFNLIVTNGEEGVLLLNNRFKRADFFSVAEVEDSEIVDANGAGDAFTAGFIYGIYKDADIEKSIEYGIKASQITLKSPKTVADELSSEIFG</sequence>
<dbReference type="Proteomes" id="UP000000789">
    <property type="component" value="Chromosome"/>
</dbReference>
<evidence type="ECO:0000313" key="4">
    <source>
        <dbReference type="Proteomes" id="UP000000789"/>
    </source>
</evidence>
<dbReference type="InterPro" id="IPR029056">
    <property type="entry name" value="Ribokinase-like"/>
</dbReference>
<dbReference type="InterPro" id="IPR011611">
    <property type="entry name" value="PfkB_dom"/>
</dbReference>
<dbReference type="GO" id="GO:0046872">
    <property type="term" value="F:metal ion binding"/>
    <property type="evidence" value="ECO:0007669"/>
    <property type="project" value="UniProtKB-KW"/>
</dbReference>
<keyword evidence="4" id="KW-1185">Reference proteome</keyword>
<accession>A9BJM9</accession>
<dbReference type="GO" id="GO:0005737">
    <property type="term" value="C:cytoplasm"/>
    <property type="evidence" value="ECO:0007669"/>
    <property type="project" value="TreeGrafter"/>
</dbReference>
<dbReference type="PANTHER" id="PTHR42909:SF1">
    <property type="entry name" value="CARBOHYDRATE KINASE PFKB DOMAIN-CONTAINING PROTEIN"/>
    <property type="match status" value="1"/>
</dbReference>
<dbReference type="eggNOG" id="COG0524">
    <property type="taxonomic scope" value="Bacteria"/>
</dbReference>
<name>A9BJM9_PETMO</name>
<dbReference type="Pfam" id="PF00294">
    <property type="entry name" value="PfkB"/>
    <property type="match status" value="1"/>
</dbReference>
<dbReference type="AlphaFoldDB" id="A9BJM9"/>
<dbReference type="HOGENOM" id="CLU_027634_11_2_0"/>
<proteinExistence type="predicted"/>
<dbReference type="KEGG" id="pmo:Pmob_0899"/>
<dbReference type="Gene3D" id="3.40.1190.20">
    <property type="match status" value="1"/>
</dbReference>
<organism evidence="3 4">
    <name type="scientific">Petrotoga mobilis (strain DSM 10674 / SJ95)</name>
    <dbReference type="NCBI Taxonomy" id="403833"/>
    <lineage>
        <taxon>Bacteria</taxon>
        <taxon>Thermotogati</taxon>
        <taxon>Thermotogota</taxon>
        <taxon>Thermotogae</taxon>
        <taxon>Petrotogales</taxon>
        <taxon>Petrotogaceae</taxon>
        <taxon>Petrotoga</taxon>
    </lineage>
</organism>
<dbReference type="GO" id="GO:0016798">
    <property type="term" value="F:hydrolase activity, acting on glycosyl bonds"/>
    <property type="evidence" value="ECO:0007669"/>
    <property type="project" value="TreeGrafter"/>
</dbReference>
<evidence type="ECO:0000313" key="3">
    <source>
        <dbReference type="EMBL" id="ABX31622.1"/>
    </source>
</evidence>
<reference evidence="3" key="1">
    <citation type="submission" date="2007-11" db="EMBL/GenBank/DDBJ databases">
        <title>Complete sequence of Petroga mobilis SJ95.</title>
        <authorList>
            <consortium name="US DOE Joint Genome Institute"/>
            <person name="Copeland A."/>
            <person name="Lucas S."/>
            <person name="Lapidus A."/>
            <person name="Barry K."/>
            <person name="Glavina del Rio T."/>
            <person name="Dalin E."/>
            <person name="Tice H."/>
            <person name="Pitluck S."/>
            <person name="Meincke L."/>
            <person name="Brettin T."/>
            <person name="Bruce D."/>
            <person name="Detter J.C."/>
            <person name="Han C."/>
            <person name="Kuske C.R."/>
            <person name="Schmutz J."/>
            <person name="Larimer F."/>
            <person name="Land M."/>
            <person name="Hauser L."/>
            <person name="Kyrpides N."/>
            <person name="Mikhailova N."/>
            <person name="Noll K."/>
            <person name="Richardson P."/>
        </authorList>
    </citation>
    <scope>NUCLEOTIDE SEQUENCE [LARGE SCALE GENOMIC DNA]</scope>
    <source>
        <strain evidence="3">SJ95</strain>
    </source>
</reference>
<evidence type="ECO:0000259" key="2">
    <source>
        <dbReference type="Pfam" id="PF00294"/>
    </source>
</evidence>
<keyword evidence="1" id="KW-0479">Metal-binding</keyword>
<evidence type="ECO:0000256" key="1">
    <source>
        <dbReference type="ARBA" id="ARBA00022723"/>
    </source>
</evidence>
<feature type="domain" description="Carbohydrate kinase PfkB" evidence="2">
    <location>
        <begin position="3"/>
        <end position="298"/>
    </location>
</feature>
<dbReference type="EMBL" id="CP000879">
    <property type="protein sequence ID" value="ABX31622.1"/>
    <property type="molecule type" value="Genomic_DNA"/>
</dbReference>
<dbReference type="STRING" id="403833.Pmob_0899"/>